<gene>
    <name evidence="2" type="ORF">METZ01_LOCUS271955</name>
</gene>
<evidence type="ECO:0000313" key="2">
    <source>
        <dbReference type="EMBL" id="SVC19101.1"/>
    </source>
</evidence>
<accession>A0A382K8Q2</accession>
<feature type="compositionally biased region" description="Basic and acidic residues" evidence="1">
    <location>
        <begin position="1"/>
        <end position="20"/>
    </location>
</feature>
<name>A0A382K8Q2_9ZZZZ</name>
<dbReference type="AlphaFoldDB" id="A0A382K8Q2"/>
<evidence type="ECO:0000256" key="1">
    <source>
        <dbReference type="SAM" id="MobiDB-lite"/>
    </source>
</evidence>
<feature type="region of interest" description="Disordered" evidence="1">
    <location>
        <begin position="1"/>
        <end position="22"/>
    </location>
</feature>
<protein>
    <recommendedName>
        <fullName evidence="3">DNA-binding protein</fullName>
    </recommendedName>
</protein>
<dbReference type="EMBL" id="UINC01078224">
    <property type="protein sequence ID" value="SVC19101.1"/>
    <property type="molecule type" value="Genomic_DNA"/>
</dbReference>
<proteinExistence type="predicted"/>
<dbReference type="Gene3D" id="1.10.150.20">
    <property type="entry name" value="5' to 3' exonuclease, C-terminal subdomain"/>
    <property type="match status" value="1"/>
</dbReference>
<reference evidence="2" key="1">
    <citation type="submission" date="2018-05" db="EMBL/GenBank/DDBJ databases">
        <authorList>
            <person name="Lanie J.A."/>
            <person name="Ng W.-L."/>
            <person name="Kazmierczak K.M."/>
            <person name="Andrzejewski T.M."/>
            <person name="Davidsen T.M."/>
            <person name="Wayne K.J."/>
            <person name="Tettelin H."/>
            <person name="Glass J.I."/>
            <person name="Rusch D."/>
            <person name="Podicherti R."/>
            <person name="Tsui H.-C.T."/>
            <person name="Winkler M.E."/>
        </authorList>
    </citation>
    <scope>NUCLEOTIDE SEQUENCE</scope>
</reference>
<sequence>MKPDKIKQHWNSRDMAKTSDDSCCPLTSNPRLRIAVDSQIASIKDRFPKGIAQPALRALFRAGFKKLEELTKISQEEFLSMHGVGPKAVRSIREGLVAKGLDFRK</sequence>
<evidence type="ECO:0008006" key="3">
    <source>
        <dbReference type="Google" id="ProtNLM"/>
    </source>
</evidence>
<organism evidence="2">
    <name type="scientific">marine metagenome</name>
    <dbReference type="NCBI Taxonomy" id="408172"/>
    <lineage>
        <taxon>unclassified sequences</taxon>
        <taxon>metagenomes</taxon>
        <taxon>ecological metagenomes</taxon>
    </lineage>
</organism>
<dbReference type="SUPFAM" id="SSF47789">
    <property type="entry name" value="C-terminal domain of RNA polymerase alpha subunit"/>
    <property type="match status" value="1"/>
</dbReference>